<feature type="binding site" evidence="4">
    <location>
        <begin position="414"/>
        <end position="416"/>
    </location>
    <ligand>
        <name>FAD</name>
        <dbReference type="ChEBI" id="CHEBI:57692"/>
    </ligand>
</feature>
<name>A0A5J4YNU2_PORPP</name>
<feature type="compositionally biased region" description="Basic residues" evidence="6">
    <location>
        <begin position="641"/>
        <end position="653"/>
    </location>
</feature>
<dbReference type="InterPro" id="IPR036134">
    <property type="entry name" value="Crypto/Photolyase_FAD-like_sf"/>
</dbReference>
<feature type="binding site" evidence="4">
    <location>
        <begin position="277"/>
        <end position="281"/>
    </location>
    <ligand>
        <name>FAD</name>
        <dbReference type="ChEBI" id="CHEBI:57692"/>
    </ligand>
</feature>
<dbReference type="Proteomes" id="UP000324585">
    <property type="component" value="Unassembled WGS sequence"/>
</dbReference>
<evidence type="ECO:0000256" key="6">
    <source>
        <dbReference type="SAM" id="MobiDB-lite"/>
    </source>
</evidence>
<keyword evidence="3 4" id="KW-0274">FAD</keyword>
<dbReference type="InterPro" id="IPR036155">
    <property type="entry name" value="Crypto/Photolyase_N_sf"/>
</dbReference>
<feature type="region of interest" description="Disordered" evidence="6">
    <location>
        <begin position="620"/>
        <end position="676"/>
    </location>
</feature>
<dbReference type="Gene3D" id="1.10.579.10">
    <property type="entry name" value="DNA Cyclobutane Dipyrimidine Photolyase, subunit A, domain 3"/>
    <property type="match status" value="1"/>
</dbReference>
<gene>
    <name evidence="8" type="ORF">FVE85_7880</name>
</gene>
<dbReference type="Pfam" id="PF00875">
    <property type="entry name" value="DNA_photolyase"/>
    <property type="match status" value="1"/>
</dbReference>
<dbReference type="PANTHER" id="PTHR11455:SF9">
    <property type="entry name" value="CRYPTOCHROME CIRCADIAN CLOCK 5 ISOFORM X1"/>
    <property type="match status" value="1"/>
</dbReference>
<feature type="site" description="Electron transfer via tryptophanyl radical" evidence="5">
    <location>
        <position position="424"/>
    </location>
</feature>
<protein>
    <submittedName>
        <fullName evidence="8">Cryptochrome-2</fullName>
    </submittedName>
</protein>
<comment type="caution">
    <text evidence="8">The sequence shown here is derived from an EMBL/GenBank/DDBJ whole genome shotgun (WGS) entry which is preliminary data.</text>
</comment>
<dbReference type="GO" id="GO:0003677">
    <property type="term" value="F:DNA binding"/>
    <property type="evidence" value="ECO:0007669"/>
    <property type="project" value="TreeGrafter"/>
</dbReference>
<proteinExistence type="inferred from homology"/>
<sequence>MTIPSVLFWFRKSLRIHDNLALRRAVEYAAEQRACLLPLYVMDMQWANPDKVGVVRMNFILESLQDLDANLQKHRAPPLLVLRGNPESVFSELFAAQKDGGQGRPSIKGLFYESDIEPRIRERDKRVAEQAQAANVHIESKHGHLLYDPDWLLDQCRYRGTPARHAPRTMSAFLALLKRVGEPDHPLLVKEVTEGLEELAQDNGAWRKALQSDTQPLTVPSLAELGYPEAPPSRLFKGGESTAFEKLDEFCRRGGGKTVRKFNKQETVASDFDPPQTSTLSPYLALGCLSPREFYYTVRHAQDKAAAEAPDDLAGQLYWREQYALLGYTVPNFDRMEGNELCRQILWDESPDLVAAWAAGKTGYPFLDACMRQLVTEGWMHHNARLVAACFLTRGDLWQSWEIGAAVFEKYLIDYDWSSNVGNWLWASCSAFYHDYHDVLSPKKEKWHGKSLLSTKDFIRKYVPELARYRDDRLNFPYSVPRRFQEEFGCVIGKDYPKPIVKHEEAYRRNRILMKRAFVRHTQKLTLIARSRASGERRPNDDEEDIEQDDNWKTTSERAASWPADWQQNRDDSWKKDWEQTSIDHQRIDGDTCSRISRLFTQRQTGKTLTGDLAPILKPMRWPSTPVRISPPRTSPDLTMHPHHTHRRSKLPHARASSLYSPPRPRLERDTPTEWV</sequence>
<comment type="cofactor">
    <cofactor evidence="4">
        <name>FAD</name>
        <dbReference type="ChEBI" id="CHEBI:57692"/>
    </cofactor>
    <text evidence="4">Binds 1 FAD per subunit.</text>
</comment>
<feature type="site" description="Electron transfer via tryptophanyl radical" evidence="5">
    <location>
        <position position="401"/>
    </location>
</feature>
<dbReference type="AlphaFoldDB" id="A0A5J4YNU2"/>
<dbReference type="Gene3D" id="1.25.40.80">
    <property type="match status" value="1"/>
</dbReference>
<dbReference type="InterPro" id="IPR014729">
    <property type="entry name" value="Rossmann-like_a/b/a_fold"/>
</dbReference>
<feature type="site" description="Electron transfer via tryptophanyl radical" evidence="5">
    <location>
        <position position="347"/>
    </location>
</feature>
<keyword evidence="9" id="KW-1185">Reference proteome</keyword>
<dbReference type="OMA" id="EFFYRIM"/>
<dbReference type="InterPro" id="IPR005101">
    <property type="entry name" value="Cryptochr/Photolyase_FAD-bd"/>
</dbReference>
<feature type="compositionally biased region" description="Basic and acidic residues" evidence="6">
    <location>
        <begin position="665"/>
        <end position="676"/>
    </location>
</feature>
<dbReference type="OrthoDB" id="435881at2759"/>
<dbReference type="GO" id="GO:0071949">
    <property type="term" value="F:FAD binding"/>
    <property type="evidence" value="ECO:0007669"/>
    <property type="project" value="TreeGrafter"/>
</dbReference>
<dbReference type="InterPro" id="IPR002081">
    <property type="entry name" value="Cryptochrome/DNA_photolyase_1"/>
</dbReference>
<evidence type="ECO:0000313" key="8">
    <source>
        <dbReference type="EMBL" id="KAA8492373.1"/>
    </source>
</evidence>
<evidence type="ECO:0000256" key="3">
    <source>
        <dbReference type="ARBA" id="ARBA00022827"/>
    </source>
</evidence>
<dbReference type="PROSITE" id="PS51645">
    <property type="entry name" value="PHR_CRY_ALPHA_BETA"/>
    <property type="match status" value="1"/>
</dbReference>
<evidence type="ECO:0000256" key="4">
    <source>
        <dbReference type="PIRSR" id="PIRSR602081-1"/>
    </source>
</evidence>
<reference evidence="9" key="1">
    <citation type="journal article" date="2019" name="Nat. Commun.">
        <title>Expansion of phycobilisome linker gene families in mesophilic red algae.</title>
        <authorList>
            <person name="Lee J."/>
            <person name="Kim D."/>
            <person name="Bhattacharya D."/>
            <person name="Yoon H.S."/>
        </authorList>
    </citation>
    <scope>NUCLEOTIDE SEQUENCE [LARGE SCALE GENOMIC DNA]</scope>
    <source>
        <strain evidence="9">CCMP 1328</strain>
    </source>
</reference>
<evidence type="ECO:0000313" key="9">
    <source>
        <dbReference type="Proteomes" id="UP000324585"/>
    </source>
</evidence>
<dbReference type="PANTHER" id="PTHR11455">
    <property type="entry name" value="CRYPTOCHROME"/>
    <property type="match status" value="1"/>
</dbReference>
<evidence type="ECO:0000256" key="5">
    <source>
        <dbReference type="PIRSR" id="PIRSR602081-2"/>
    </source>
</evidence>
<feature type="domain" description="Photolyase/cryptochrome alpha/beta" evidence="7">
    <location>
        <begin position="4"/>
        <end position="146"/>
    </location>
</feature>
<dbReference type="Pfam" id="PF03441">
    <property type="entry name" value="FAD_binding_7"/>
    <property type="match status" value="1"/>
</dbReference>
<evidence type="ECO:0000256" key="2">
    <source>
        <dbReference type="ARBA" id="ARBA00022630"/>
    </source>
</evidence>
<accession>A0A5J4YNU2</accession>
<dbReference type="EMBL" id="VRMN01000009">
    <property type="protein sequence ID" value="KAA8492373.1"/>
    <property type="molecule type" value="Genomic_DNA"/>
</dbReference>
<comment type="similarity">
    <text evidence="1">Belongs to the DNA photolyase class-1 family.</text>
</comment>
<organism evidence="8 9">
    <name type="scientific">Porphyridium purpureum</name>
    <name type="common">Red alga</name>
    <name type="synonym">Porphyridium cruentum</name>
    <dbReference type="NCBI Taxonomy" id="35688"/>
    <lineage>
        <taxon>Eukaryota</taxon>
        <taxon>Rhodophyta</taxon>
        <taxon>Bangiophyceae</taxon>
        <taxon>Porphyridiales</taxon>
        <taxon>Porphyridiaceae</taxon>
        <taxon>Porphyridium</taxon>
    </lineage>
</organism>
<dbReference type="SUPFAM" id="SSF48173">
    <property type="entry name" value="Cryptochrome/photolyase FAD-binding domain"/>
    <property type="match status" value="1"/>
</dbReference>
<evidence type="ECO:0000259" key="7">
    <source>
        <dbReference type="PROSITE" id="PS51645"/>
    </source>
</evidence>
<dbReference type="InterPro" id="IPR006050">
    <property type="entry name" value="DNA_photolyase_N"/>
</dbReference>
<dbReference type="SUPFAM" id="SSF52425">
    <property type="entry name" value="Cryptochrome/photolyase, N-terminal domain"/>
    <property type="match status" value="1"/>
</dbReference>
<feature type="region of interest" description="Disordered" evidence="6">
    <location>
        <begin position="529"/>
        <end position="573"/>
    </location>
</feature>
<evidence type="ECO:0000256" key="1">
    <source>
        <dbReference type="ARBA" id="ARBA00005862"/>
    </source>
</evidence>
<dbReference type="GO" id="GO:0003904">
    <property type="term" value="F:deoxyribodipyrimidine photo-lyase activity"/>
    <property type="evidence" value="ECO:0007669"/>
    <property type="project" value="TreeGrafter"/>
</dbReference>
<feature type="binding site" evidence="4">
    <location>
        <begin position="316"/>
        <end position="323"/>
    </location>
    <ligand>
        <name>FAD</name>
        <dbReference type="ChEBI" id="CHEBI:57692"/>
    </ligand>
</feature>
<keyword evidence="2 4" id="KW-0285">Flavoprotein</keyword>
<dbReference type="Gene3D" id="3.40.50.620">
    <property type="entry name" value="HUPs"/>
    <property type="match status" value="1"/>
</dbReference>